<keyword evidence="2" id="KW-0963">Cytoplasm</keyword>
<name>A0A9P1GXS8_9PEZI</name>
<evidence type="ECO:0000256" key="2">
    <source>
        <dbReference type="ARBA" id="ARBA00022490"/>
    </source>
</evidence>
<dbReference type="AlphaFoldDB" id="A0A9P1GXS8"/>
<sequence length="758" mass="82720">MSKSETIDLSGMPAQSPNFLVQPNSGPRKAQANRKQHRNQRRAGRPGASLIEDDDFSMMQPHTFGNGTSRRGQTSITHLLDNYHAPMLVPGMDNYHTFARTYRRNPHWEPGSGYRQADKLRYVRANYRFVVSPEGSYSSIASDADAQIDWNNVLQVVASSLSQTTSCPICLSDPVAPRMAQRKWRKCPICEDRIQLSDVRPVRFYAGQESPLPRPGEDVVLRLMGRSAASTLAMPREGGTEALDAGDDIAWQYAANAMDYGRVMKANGSYMVEQHEEEIAALEKQEKEDECMFGSDGEWTQKAIKAIRNAQEASHGKHASGPDFFFYSAPPHLYLSPLDIRILKTKYGDFSLFPCTLLPRVEHISTGHVVDDALRRRAKYLGHLPRGCLISFLECDWTDIVPAETLEQFADEIERRRKRNRDKATQEERLRLQAERLEAAAIRSTGLPRYDPVLDDVDTARVDFSEADFCPWPRPGFSQLVGLSTSPSASRTVWGTVAVPGSPTSSVTRAANVDDGWLNDADFLGDASIAAQLEALGIEDAAGASAANGNNEAAPGLVLAGEGGGALGGEGSANVGKVKGKKKKQKITLMSTVVPGRTFIPLTSSLALRNVERKTLHDIMAASMGAAASITITRPAAEEKTQPVTREFVATATAVVVGKKRGQADVTVIPYGRSWRSIPATSFQDSQQPGAPATQGSWVVQMKRSGDNGPFTPPRFEWGALVACCEEGDVTNGRKWDATAASPAVLGPSTGESRRRSK</sequence>
<feature type="compositionally biased region" description="Polar residues" evidence="4">
    <location>
        <begin position="63"/>
        <end position="72"/>
    </location>
</feature>
<feature type="region of interest" description="Disordered" evidence="4">
    <location>
        <begin position="1"/>
        <end position="72"/>
    </location>
</feature>
<comment type="subcellular location">
    <subcellularLocation>
        <location evidence="1">Cytoplasm</location>
    </subcellularLocation>
</comment>
<dbReference type="EMBL" id="CALLCH030000004">
    <property type="protein sequence ID" value="CAI4212243.1"/>
    <property type="molecule type" value="Genomic_DNA"/>
</dbReference>
<dbReference type="InterPro" id="IPR039739">
    <property type="entry name" value="MAG2/RNF10"/>
</dbReference>
<comment type="caution">
    <text evidence="5">The sequence shown here is derived from an EMBL/GenBank/DDBJ whole genome shotgun (WGS) entry which is preliminary data.</text>
</comment>
<feature type="compositionally biased region" description="Polar residues" evidence="4">
    <location>
        <begin position="13"/>
        <end position="25"/>
    </location>
</feature>
<proteinExistence type="predicted"/>
<gene>
    <name evidence="5" type="ORF">PPNO1_LOCUS2009</name>
</gene>
<evidence type="ECO:0000313" key="6">
    <source>
        <dbReference type="Proteomes" id="UP000838763"/>
    </source>
</evidence>
<keyword evidence="6" id="KW-1185">Reference proteome</keyword>
<feature type="region of interest" description="Disordered" evidence="4">
    <location>
        <begin position="733"/>
        <end position="758"/>
    </location>
</feature>
<dbReference type="PANTHER" id="PTHR12983:SF9">
    <property type="entry name" value="E3 UBIQUITIN-PROTEIN LIGASE RNF10"/>
    <property type="match status" value="1"/>
</dbReference>
<dbReference type="PANTHER" id="PTHR12983">
    <property type="entry name" value="RING FINGER 10 FAMILY MEMBER"/>
    <property type="match status" value="1"/>
</dbReference>
<organism evidence="5 6">
    <name type="scientific">Parascedosporium putredinis</name>
    <dbReference type="NCBI Taxonomy" id="1442378"/>
    <lineage>
        <taxon>Eukaryota</taxon>
        <taxon>Fungi</taxon>
        <taxon>Dikarya</taxon>
        <taxon>Ascomycota</taxon>
        <taxon>Pezizomycotina</taxon>
        <taxon>Sordariomycetes</taxon>
        <taxon>Hypocreomycetidae</taxon>
        <taxon>Microascales</taxon>
        <taxon>Microascaceae</taxon>
        <taxon>Parascedosporium</taxon>
    </lineage>
</organism>
<dbReference type="OrthoDB" id="302966at2759"/>
<dbReference type="GO" id="GO:0005737">
    <property type="term" value="C:cytoplasm"/>
    <property type="evidence" value="ECO:0007669"/>
    <property type="project" value="UniProtKB-SubCell"/>
</dbReference>
<evidence type="ECO:0000313" key="5">
    <source>
        <dbReference type="EMBL" id="CAI4212243.1"/>
    </source>
</evidence>
<evidence type="ECO:0000256" key="4">
    <source>
        <dbReference type="SAM" id="MobiDB-lite"/>
    </source>
</evidence>
<feature type="coiled-coil region" evidence="3">
    <location>
        <begin position="410"/>
        <end position="440"/>
    </location>
</feature>
<feature type="compositionally biased region" description="Basic residues" evidence="4">
    <location>
        <begin position="31"/>
        <end position="44"/>
    </location>
</feature>
<reference evidence="5" key="1">
    <citation type="submission" date="2022-11" db="EMBL/GenBank/DDBJ databases">
        <authorList>
            <person name="Scott C."/>
            <person name="Bruce N."/>
        </authorList>
    </citation>
    <scope>NUCLEOTIDE SEQUENCE</scope>
</reference>
<accession>A0A9P1GXS8</accession>
<evidence type="ECO:0000256" key="1">
    <source>
        <dbReference type="ARBA" id="ARBA00004496"/>
    </source>
</evidence>
<protein>
    <submittedName>
        <fullName evidence="5">Uncharacterized protein</fullName>
    </submittedName>
</protein>
<dbReference type="GO" id="GO:0000976">
    <property type="term" value="F:transcription cis-regulatory region binding"/>
    <property type="evidence" value="ECO:0007669"/>
    <property type="project" value="TreeGrafter"/>
</dbReference>
<keyword evidence="3" id="KW-0175">Coiled coil</keyword>
<feature type="coiled-coil region" evidence="3">
    <location>
        <begin position="265"/>
        <end position="292"/>
    </location>
</feature>
<dbReference type="Proteomes" id="UP000838763">
    <property type="component" value="Unassembled WGS sequence"/>
</dbReference>
<dbReference type="GO" id="GO:0045944">
    <property type="term" value="P:positive regulation of transcription by RNA polymerase II"/>
    <property type="evidence" value="ECO:0007669"/>
    <property type="project" value="TreeGrafter"/>
</dbReference>
<evidence type="ECO:0000256" key="3">
    <source>
        <dbReference type="SAM" id="Coils"/>
    </source>
</evidence>